<keyword evidence="6" id="KW-1185">Reference proteome</keyword>
<dbReference type="FunFam" id="3.40.1390.30:FF:000001">
    <property type="entry name" value="GTP cyclohydrolase 1 type 2"/>
    <property type="match status" value="1"/>
</dbReference>
<name>A0A1T4KUQ7_9FIRM</name>
<gene>
    <name evidence="5" type="ORF">SAMN02745114_00612</name>
</gene>
<feature type="binding site" evidence="4">
    <location>
        <position position="100"/>
    </location>
    <ligand>
        <name>a divalent metal cation</name>
        <dbReference type="ChEBI" id="CHEBI:60240"/>
        <label>1</label>
    </ligand>
</feature>
<evidence type="ECO:0000256" key="1">
    <source>
        <dbReference type="ARBA" id="ARBA00006964"/>
    </source>
</evidence>
<dbReference type="Proteomes" id="UP000190657">
    <property type="component" value="Unassembled WGS sequence"/>
</dbReference>
<accession>A0A1T4KUQ7</accession>
<comment type="similarity">
    <text evidence="1">Belongs to the GTP cyclohydrolase I type 2/NIF3 family.</text>
</comment>
<dbReference type="InterPro" id="IPR002678">
    <property type="entry name" value="DUF34/NIF3"/>
</dbReference>
<dbReference type="SUPFAM" id="SSF102705">
    <property type="entry name" value="NIF3 (NGG1p interacting factor 3)-like"/>
    <property type="match status" value="1"/>
</dbReference>
<dbReference type="Gene3D" id="3.40.1390.30">
    <property type="entry name" value="NIF3 (NGG1p interacting factor 3)-like"/>
    <property type="match status" value="2"/>
</dbReference>
<dbReference type="OrthoDB" id="9792792at2"/>
<dbReference type="STRING" id="290054.SAMN02745114_00612"/>
<dbReference type="RefSeq" id="WP_078768109.1">
    <property type="nucleotide sequence ID" value="NZ_FUWW01000005.1"/>
</dbReference>
<evidence type="ECO:0000256" key="4">
    <source>
        <dbReference type="PIRSR" id="PIRSR602678-1"/>
    </source>
</evidence>
<dbReference type="GO" id="GO:0046872">
    <property type="term" value="F:metal ion binding"/>
    <property type="evidence" value="ECO:0007669"/>
    <property type="project" value="UniProtKB-KW"/>
</dbReference>
<dbReference type="InterPro" id="IPR036069">
    <property type="entry name" value="DUF34/NIF3_sf"/>
</dbReference>
<dbReference type="AlphaFoldDB" id="A0A1T4KUQ7"/>
<evidence type="ECO:0000256" key="2">
    <source>
        <dbReference type="ARBA" id="ARBA00022112"/>
    </source>
</evidence>
<protein>
    <recommendedName>
        <fullName evidence="2">GTP cyclohydrolase 1 type 2 homolog</fullName>
    </recommendedName>
</protein>
<organism evidence="5 6">
    <name type="scientific">Eubacterium coprostanoligenes</name>
    <dbReference type="NCBI Taxonomy" id="290054"/>
    <lineage>
        <taxon>Bacteria</taxon>
        <taxon>Bacillati</taxon>
        <taxon>Bacillota</taxon>
        <taxon>Clostridia</taxon>
        <taxon>Eubacteriales</taxon>
        <taxon>Eubacteriaceae</taxon>
        <taxon>Eubacterium</taxon>
    </lineage>
</organism>
<feature type="binding site" evidence="4">
    <location>
        <position position="65"/>
    </location>
    <ligand>
        <name>a divalent metal cation</name>
        <dbReference type="ChEBI" id="CHEBI:60240"/>
        <label>1</label>
    </ligand>
</feature>
<dbReference type="Pfam" id="PF01784">
    <property type="entry name" value="DUF34_NIF3"/>
    <property type="match status" value="1"/>
</dbReference>
<feature type="binding site" evidence="4">
    <location>
        <position position="212"/>
    </location>
    <ligand>
        <name>a divalent metal cation</name>
        <dbReference type="ChEBI" id="CHEBI:60240"/>
        <label>1</label>
    </ligand>
</feature>
<evidence type="ECO:0000313" key="5">
    <source>
        <dbReference type="EMBL" id="SJZ46103.1"/>
    </source>
</evidence>
<evidence type="ECO:0000313" key="6">
    <source>
        <dbReference type="Proteomes" id="UP000190657"/>
    </source>
</evidence>
<evidence type="ECO:0000256" key="3">
    <source>
        <dbReference type="ARBA" id="ARBA00022723"/>
    </source>
</evidence>
<dbReference type="PANTHER" id="PTHR13799:SF14">
    <property type="entry name" value="GTP CYCLOHYDROLASE 1 TYPE 2 HOMOLOG"/>
    <property type="match status" value="1"/>
</dbReference>
<dbReference type="GO" id="GO:0005737">
    <property type="term" value="C:cytoplasm"/>
    <property type="evidence" value="ECO:0007669"/>
    <property type="project" value="TreeGrafter"/>
</dbReference>
<keyword evidence="3 4" id="KW-0479">Metal-binding</keyword>
<feature type="binding site" evidence="4">
    <location>
        <position position="216"/>
    </location>
    <ligand>
        <name>a divalent metal cation</name>
        <dbReference type="ChEBI" id="CHEBI:60240"/>
        <label>1</label>
    </ligand>
</feature>
<dbReference type="EMBL" id="FUWW01000005">
    <property type="protein sequence ID" value="SJZ46103.1"/>
    <property type="molecule type" value="Genomic_DNA"/>
</dbReference>
<sequence>MTTVKNIYDYINSVAPYESQEEWDNSGHLVGDFRKEVKKVVMSLDCTKAVVNFAKDINADLVLTHHPLIFGGLKNVMSDTAVYNLINSNIAYLCAHTNFDKAECGINTNLAKLLGLNDTYTMCDGFVLVGSLDSPMSMDDFAEYIEQQLGTAGIRYIDTDKLIKTVAVGGGACSEFMFDALQKADCFVTGDLKYHEMLDASEAGFAVVSAGHFETENLPFLMFKENLEQIFTDVEFVVAPRENPVKTI</sequence>
<feature type="binding site" evidence="4">
    <location>
        <position position="66"/>
    </location>
    <ligand>
        <name>a divalent metal cation</name>
        <dbReference type="ChEBI" id="CHEBI:60240"/>
        <label>1</label>
    </ligand>
</feature>
<reference evidence="5 6" key="1">
    <citation type="submission" date="2017-02" db="EMBL/GenBank/DDBJ databases">
        <authorList>
            <person name="Peterson S.W."/>
        </authorList>
    </citation>
    <scope>NUCLEOTIDE SEQUENCE [LARGE SCALE GENOMIC DNA]</scope>
    <source>
        <strain evidence="5 6">ATCC 51222</strain>
    </source>
</reference>
<proteinExistence type="inferred from homology"/>
<dbReference type="NCBIfam" id="TIGR00486">
    <property type="entry name" value="YbgI_SA1388"/>
    <property type="match status" value="1"/>
</dbReference>
<dbReference type="PANTHER" id="PTHR13799">
    <property type="entry name" value="NGG1 INTERACTING FACTOR 3"/>
    <property type="match status" value="1"/>
</dbReference>